<name>C0DRZ5_EIKCO</name>
<dbReference type="HOGENOM" id="CLU_2915145_0_0_4"/>
<evidence type="ECO:0000313" key="1">
    <source>
        <dbReference type="EMBL" id="EEG25113.1"/>
    </source>
</evidence>
<protein>
    <submittedName>
        <fullName evidence="1">Uncharacterized protein</fullName>
    </submittedName>
</protein>
<accession>C0DRZ5</accession>
<dbReference type="Proteomes" id="UP000005837">
    <property type="component" value="Unassembled WGS sequence"/>
</dbReference>
<reference evidence="1 2" key="1">
    <citation type="submission" date="2009-01" db="EMBL/GenBank/DDBJ databases">
        <authorList>
            <person name="Fulton L."/>
            <person name="Clifton S."/>
            <person name="Chinwalla A.T."/>
            <person name="Mitreva M."/>
            <person name="Sodergren E."/>
            <person name="Weinstock G."/>
            <person name="Clifton S."/>
            <person name="Dooling D.J."/>
            <person name="Fulton B."/>
            <person name="Minx P."/>
            <person name="Pepin K.H."/>
            <person name="Johnson M."/>
            <person name="Bhonagiri V."/>
            <person name="Nash W.E."/>
            <person name="Mardis E.R."/>
            <person name="Wilson R.K."/>
        </authorList>
    </citation>
    <scope>NUCLEOTIDE SEQUENCE [LARGE SCALE GENOMIC DNA]</scope>
    <source>
        <strain evidence="1 2">ATCC 23834</strain>
    </source>
</reference>
<proteinExistence type="predicted"/>
<dbReference type="AlphaFoldDB" id="C0DRZ5"/>
<sequence length="61" mass="6798">MILLNGLPPAGLGLRLPESGTVTKLKRSRGAARQKFFQVACRQKPIMRQNCADYSRSSLYC</sequence>
<comment type="caution">
    <text evidence="1">The sequence shown here is derived from an EMBL/GenBank/DDBJ whole genome shotgun (WGS) entry which is preliminary data.</text>
</comment>
<organism evidence="1 2">
    <name type="scientific">Eikenella corrodens ATCC 23834</name>
    <dbReference type="NCBI Taxonomy" id="546274"/>
    <lineage>
        <taxon>Bacteria</taxon>
        <taxon>Pseudomonadati</taxon>
        <taxon>Pseudomonadota</taxon>
        <taxon>Betaproteobacteria</taxon>
        <taxon>Neisseriales</taxon>
        <taxon>Neisseriaceae</taxon>
        <taxon>Eikenella</taxon>
    </lineage>
</organism>
<dbReference type="EMBL" id="ACEA01000003">
    <property type="protein sequence ID" value="EEG25113.1"/>
    <property type="molecule type" value="Genomic_DNA"/>
</dbReference>
<gene>
    <name evidence="1" type="ORF">EIKCOROL_00111</name>
</gene>
<evidence type="ECO:0000313" key="2">
    <source>
        <dbReference type="Proteomes" id="UP000005837"/>
    </source>
</evidence>